<comment type="caution">
    <text evidence="2">The sequence shown here is derived from an EMBL/GenBank/DDBJ whole genome shotgun (WGS) entry which is preliminary data.</text>
</comment>
<dbReference type="RefSeq" id="WP_218405544.1">
    <property type="nucleotide sequence ID" value="NZ_JAGSPC010000002.1"/>
</dbReference>
<proteinExistence type="predicted"/>
<accession>A0A9X1JNZ0</accession>
<feature type="transmembrane region" description="Helical" evidence="1">
    <location>
        <begin position="30"/>
        <end position="52"/>
    </location>
</feature>
<name>A0A9X1JNZ0_9SPHN</name>
<sequence length="63" mass="6770">MRFIGWVIAAVLAVNVAVLLWFGFVSDHDAATDITLSAIVVGGLLGIALGVVENFERKQKNNE</sequence>
<evidence type="ECO:0000313" key="2">
    <source>
        <dbReference type="EMBL" id="MBV7260168.1"/>
    </source>
</evidence>
<organism evidence="2 3">
    <name type="scientific">Erythrobacter crassostreae</name>
    <dbReference type="NCBI Taxonomy" id="2828328"/>
    <lineage>
        <taxon>Bacteria</taxon>
        <taxon>Pseudomonadati</taxon>
        <taxon>Pseudomonadota</taxon>
        <taxon>Alphaproteobacteria</taxon>
        <taxon>Sphingomonadales</taxon>
        <taxon>Erythrobacteraceae</taxon>
        <taxon>Erythrobacter/Porphyrobacter group</taxon>
        <taxon>Erythrobacter</taxon>
    </lineage>
</organism>
<keyword evidence="1" id="KW-0812">Transmembrane</keyword>
<feature type="transmembrane region" description="Helical" evidence="1">
    <location>
        <begin position="7"/>
        <end position="24"/>
    </location>
</feature>
<evidence type="ECO:0000256" key="1">
    <source>
        <dbReference type="SAM" id="Phobius"/>
    </source>
</evidence>
<gene>
    <name evidence="2" type="ORF">KCG46_11370</name>
</gene>
<dbReference type="EMBL" id="JAGSPC010000002">
    <property type="protein sequence ID" value="MBV7260168.1"/>
    <property type="molecule type" value="Genomic_DNA"/>
</dbReference>
<keyword evidence="3" id="KW-1185">Reference proteome</keyword>
<protein>
    <submittedName>
        <fullName evidence="2">Uncharacterized protein</fullName>
    </submittedName>
</protein>
<dbReference type="AlphaFoldDB" id="A0A9X1JNZ0"/>
<reference evidence="2" key="1">
    <citation type="submission" date="2021-04" db="EMBL/GenBank/DDBJ databases">
        <authorList>
            <person name="Pira H."/>
            <person name="Risdian C."/>
            <person name="Wink J."/>
        </authorList>
    </citation>
    <scope>NUCLEOTIDE SEQUENCE</scope>
    <source>
        <strain evidence="2">WH158</strain>
    </source>
</reference>
<dbReference type="Proteomes" id="UP001138681">
    <property type="component" value="Unassembled WGS sequence"/>
</dbReference>
<keyword evidence="1" id="KW-0472">Membrane</keyword>
<keyword evidence="1" id="KW-1133">Transmembrane helix</keyword>
<evidence type="ECO:0000313" key="3">
    <source>
        <dbReference type="Proteomes" id="UP001138681"/>
    </source>
</evidence>